<dbReference type="GO" id="GO:0003727">
    <property type="term" value="F:single-stranded RNA binding"/>
    <property type="evidence" value="ECO:0007669"/>
    <property type="project" value="TreeGrafter"/>
</dbReference>
<dbReference type="Pfam" id="PF01612">
    <property type="entry name" value="DNA_pol_A_exo1"/>
    <property type="match status" value="1"/>
</dbReference>
<dbReference type="GO" id="GO:0071035">
    <property type="term" value="P:nuclear polyadenylation-dependent rRNA catabolic process"/>
    <property type="evidence" value="ECO:0007669"/>
    <property type="project" value="TreeGrafter"/>
</dbReference>
<dbReference type="Proteomes" id="UP000677228">
    <property type="component" value="Unassembled WGS sequence"/>
</dbReference>
<dbReference type="AlphaFoldDB" id="A0A8S2DTT5"/>
<dbReference type="EMBL" id="CAJOBA010006247">
    <property type="protein sequence ID" value="CAF3767707.1"/>
    <property type="molecule type" value="Genomic_DNA"/>
</dbReference>
<dbReference type="PANTHER" id="PTHR12124:SF47">
    <property type="entry name" value="EXOSOME COMPONENT 10"/>
    <property type="match status" value="1"/>
</dbReference>
<dbReference type="GO" id="GO:0005730">
    <property type="term" value="C:nucleolus"/>
    <property type="evidence" value="ECO:0007669"/>
    <property type="project" value="TreeGrafter"/>
</dbReference>
<dbReference type="GO" id="GO:0000467">
    <property type="term" value="P:exonucleolytic trimming to generate mature 3'-end of 5.8S rRNA from tricistronic rRNA transcript (SSU-rRNA, 5.8S rRNA, LSU-rRNA)"/>
    <property type="evidence" value="ECO:0007669"/>
    <property type="project" value="InterPro"/>
</dbReference>
<dbReference type="SUPFAM" id="SSF53098">
    <property type="entry name" value="Ribonuclease H-like"/>
    <property type="match status" value="1"/>
</dbReference>
<accession>A0A8S2DTT5</accession>
<feature type="domain" description="3'-5' exonuclease" evidence="2">
    <location>
        <begin position="91"/>
        <end position="240"/>
    </location>
</feature>
<dbReference type="InterPro" id="IPR012337">
    <property type="entry name" value="RNaseH-like_sf"/>
</dbReference>
<evidence type="ECO:0000313" key="3">
    <source>
        <dbReference type="EMBL" id="CAF0998142.1"/>
    </source>
</evidence>
<dbReference type="SMART" id="SM00474">
    <property type="entry name" value="35EXOc"/>
    <property type="match status" value="1"/>
</dbReference>
<evidence type="ECO:0000313" key="5">
    <source>
        <dbReference type="Proteomes" id="UP000677228"/>
    </source>
</evidence>
<dbReference type="InterPro" id="IPR036397">
    <property type="entry name" value="RNaseH_sf"/>
</dbReference>
<name>A0A8S2DTT5_9BILA</name>
<dbReference type="GO" id="GO:0071039">
    <property type="term" value="P:nuclear polyadenylation-dependent CUT catabolic process"/>
    <property type="evidence" value="ECO:0007669"/>
    <property type="project" value="TreeGrafter"/>
</dbReference>
<dbReference type="GO" id="GO:0071037">
    <property type="term" value="P:nuclear polyadenylation-dependent snRNA catabolic process"/>
    <property type="evidence" value="ECO:0007669"/>
    <property type="project" value="TreeGrafter"/>
</dbReference>
<dbReference type="GO" id="GO:0071051">
    <property type="term" value="P:poly(A)-dependent snoRNA 3'-end processing"/>
    <property type="evidence" value="ECO:0007669"/>
    <property type="project" value="TreeGrafter"/>
</dbReference>
<evidence type="ECO:0000259" key="2">
    <source>
        <dbReference type="SMART" id="SM00474"/>
    </source>
</evidence>
<dbReference type="EMBL" id="CAJNOK010006241">
    <property type="protein sequence ID" value="CAF0998142.1"/>
    <property type="molecule type" value="Genomic_DNA"/>
</dbReference>
<comment type="caution">
    <text evidence="3">The sequence shown here is derived from an EMBL/GenBank/DDBJ whole genome shotgun (WGS) entry which is preliminary data.</text>
</comment>
<dbReference type="GO" id="GO:0071036">
    <property type="term" value="P:nuclear polyadenylation-dependent snoRNA catabolic process"/>
    <property type="evidence" value="ECO:0007669"/>
    <property type="project" value="TreeGrafter"/>
</dbReference>
<dbReference type="GO" id="GO:0071038">
    <property type="term" value="P:TRAMP-dependent tRNA surveillance pathway"/>
    <property type="evidence" value="ECO:0007669"/>
    <property type="project" value="TreeGrafter"/>
</dbReference>
<feature type="region of interest" description="Disordered" evidence="1">
    <location>
        <begin position="1"/>
        <end position="30"/>
    </location>
</feature>
<sequence>MKAGKSDVKKLGDRPSAGDVGVPPADSDEEYDKYDIFGYVNNTQPSKKKKKKSSVVQQHPFHHQIQQFQAGGDLLKFVEPQPPKTLDETTYIYVDTIDKLNNMMDHLKEQQELAVDCERHSYRSYQVFTCLLQISTRSNDYLVDTLVLREELHVLNTVFANPKTLKVFHAGTSDIEWLYNDFGIYIINMFDTFHAAEALNLTSLSLAYLLKEYCHIVANKQYQLADWRISTVSCIDQTHEV</sequence>
<evidence type="ECO:0000256" key="1">
    <source>
        <dbReference type="SAM" id="MobiDB-lite"/>
    </source>
</evidence>
<dbReference type="InterPro" id="IPR045092">
    <property type="entry name" value="Rrp6-like"/>
</dbReference>
<gene>
    <name evidence="3" type="ORF">OVA965_LOCUS14420</name>
    <name evidence="4" type="ORF">TMI583_LOCUS14422</name>
</gene>
<protein>
    <recommendedName>
        <fullName evidence="2">3'-5' exonuclease domain-containing protein</fullName>
    </recommendedName>
</protein>
<dbReference type="PANTHER" id="PTHR12124">
    <property type="entry name" value="POLYMYOSITIS/SCLERODERMA AUTOANTIGEN-RELATED"/>
    <property type="match status" value="1"/>
</dbReference>
<dbReference type="GO" id="GO:0000175">
    <property type="term" value="F:3'-5'-RNA exonuclease activity"/>
    <property type="evidence" value="ECO:0007669"/>
    <property type="project" value="InterPro"/>
</dbReference>
<dbReference type="GO" id="GO:0071044">
    <property type="term" value="P:histone mRNA catabolic process"/>
    <property type="evidence" value="ECO:0007669"/>
    <property type="project" value="TreeGrafter"/>
</dbReference>
<dbReference type="Gene3D" id="3.30.420.10">
    <property type="entry name" value="Ribonuclease H-like superfamily/Ribonuclease H"/>
    <property type="match status" value="1"/>
</dbReference>
<dbReference type="GO" id="GO:0071040">
    <property type="term" value="P:nuclear polyadenylation-dependent antisense transcript catabolic process"/>
    <property type="evidence" value="ECO:0007669"/>
    <property type="project" value="TreeGrafter"/>
</dbReference>
<proteinExistence type="predicted"/>
<reference evidence="3" key="1">
    <citation type="submission" date="2021-02" db="EMBL/GenBank/DDBJ databases">
        <authorList>
            <person name="Nowell W R."/>
        </authorList>
    </citation>
    <scope>NUCLEOTIDE SEQUENCE</scope>
</reference>
<feature type="compositionally biased region" description="Basic and acidic residues" evidence="1">
    <location>
        <begin position="1"/>
        <end position="13"/>
    </location>
</feature>
<dbReference type="InterPro" id="IPR002562">
    <property type="entry name" value="3'-5'_exonuclease_dom"/>
</dbReference>
<organism evidence="3 5">
    <name type="scientific">Didymodactylos carnosus</name>
    <dbReference type="NCBI Taxonomy" id="1234261"/>
    <lineage>
        <taxon>Eukaryota</taxon>
        <taxon>Metazoa</taxon>
        <taxon>Spiralia</taxon>
        <taxon>Gnathifera</taxon>
        <taxon>Rotifera</taxon>
        <taxon>Eurotatoria</taxon>
        <taxon>Bdelloidea</taxon>
        <taxon>Philodinida</taxon>
        <taxon>Philodinidae</taxon>
        <taxon>Didymodactylos</taxon>
    </lineage>
</organism>
<dbReference type="GO" id="GO:0000176">
    <property type="term" value="C:nuclear exosome (RNase complex)"/>
    <property type="evidence" value="ECO:0007669"/>
    <property type="project" value="TreeGrafter"/>
</dbReference>
<evidence type="ECO:0000313" key="4">
    <source>
        <dbReference type="EMBL" id="CAF3767707.1"/>
    </source>
</evidence>
<dbReference type="Proteomes" id="UP000682733">
    <property type="component" value="Unassembled WGS sequence"/>
</dbReference>